<evidence type="ECO:0000259" key="4">
    <source>
        <dbReference type="PROSITE" id="PS50031"/>
    </source>
</evidence>
<feature type="compositionally biased region" description="Low complexity" evidence="2">
    <location>
        <begin position="705"/>
        <end position="720"/>
    </location>
</feature>
<feature type="compositionally biased region" description="Basic residues" evidence="2">
    <location>
        <begin position="1274"/>
        <end position="1290"/>
    </location>
</feature>
<dbReference type="InterPro" id="IPR009060">
    <property type="entry name" value="UBA-like_sf"/>
</dbReference>
<dbReference type="SUPFAM" id="SSF47473">
    <property type="entry name" value="EF-hand"/>
    <property type="match status" value="3"/>
</dbReference>
<evidence type="ECO:0000256" key="1">
    <source>
        <dbReference type="SAM" id="Coils"/>
    </source>
</evidence>
<feature type="region of interest" description="Disordered" evidence="2">
    <location>
        <begin position="697"/>
        <end position="975"/>
    </location>
</feature>
<feature type="compositionally biased region" description="Polar residues" evidence="2">
    <location>
        <begin position="1063"/>
        <end position="1075"/>
    </location>
</feature>
<feature type="compositionally biased region" description="Polar residues" evidence="2">
    <location>
        <begin position="797"/>
        <end position="812"/>
    </location>
</feature>
<feature type="compositionally biased region" description="Polar residues" evidence="2">
    <location>
        <begin position="503"/>
        <end position="515"/>
    </location>
</feature>
<feature type="compositionally biased region" description="Polar residues" evidence="2">
    <location>
        <begin position="721"/>
        <end position="744"/>
    </location>
</feature>
<dbReference type="InterPro" id="IPR011992">
    <property type="entry name" value="EF-hand-dom_pair"/>
</dbReference>
<proteinExistence type="predicted"/>
<feature type="domain" description="EH" evidence="4">
    <location>
        <begin position="131"/>
        <end position="221"/>
    </location>
</feature>
<feature type="domain" description="EH" evidence="4">
    <location>
        <begin position="308"/>
        <end position="397"/>
    </location>
</feature>
<sequence>MSTVNFSPTPAEAALVNQIFNLFDTQKLGVLTGDVAIRAFAGAKLAPTVLGEIWNLADMDNKGWLSRKGVSIAIRLMGWAQKGEKVSKELINRPVAVPVIEGVTPLSQQNTGLSLPKSPPPSSFPPLTPQDKTKFQHLFQRHGPQNGLLSGDKARGLFLKSKLANDQLLQIWNLADTQDRGVLDATDFTIGMYFIQAVMSGQLSNIPTSLPPGLYQQAASNPSQAAITMQLTGNNGSFSPTRGSFSPSRVPVVQPQYTGQKALQTEHTSLSAQRVPPNVPTRSATAPFTSSPFAPSTASAHWDVTSSEKANADRFFDELDLHKRGYIEGEIAVPFMLKSNLPGEDLARVWDLADLDNNGRLTRDGFAVAMHLIQNRLQGQELPASLPTSLVPPSLRISNIFGPSPFSVPAQPAQPRQQESVKDLFSFDETPPASALSSQPSASFNILQPQQTGQKYSTPVIQPPVPVTDPFGPSHAHDLLGDDDETSSTPSPPLQDKSAEIGNVQNQLNSTNRTLETTKNERISIEQTLANQASQLAALQTQLSSAKAAYETETKLLATLRDRQANQLAEIQKAREELIRAESDLSAVRVEKAEIEGTFLRDKEEARDLHRKMMEAGQQVEVLKQGFEKVKKEAKQQKGLLAIAKKQLSTKEAERARVEKELEEVQSEVNVITSELHETETALTNISAAVPERGVSPDSVTFAASHPLPSSPPELSNSTPGRSNNPFDKFNLTQGTSTPGSQHSPFLPFAPAPVSTTNGSAQALELAGDTDAFGFDKAFDTDDEAGPAPEDIPAQPQPSTNGAVQTAESTATPKPRPMNLDEASLVQPETVLSAGGETEYFMTPNTSSVVSSSPASSAPQAGKDVSPPQEPVNHEKAVSETSAAAAHFPPIEVFGSQFPVESPDFPGAFPVEQKDQKLNEEHTETDLNAELKEIEEDDSSDESDDEVPLSELAKGKEKAAHSVEEMPISTEKLEPPKVSFDDIFAVTPPTAAETVPAGLTPPPPAAQRHSMFDITTSSSSPFDLPVAANQKPTTGAPAFQPPTSDSGVSAFDEALGIISPSHSEYSTAVKRSTSPPVGGSSFTFDSAFDDDFDFVSASAAASMTLPPASPATAIVPPSTAPVSAQPSQDTSTTDPFGVATAPKPPQQPTTTDTAKPLSFDEVFAGYEYGSNTAASQEFPLASVAKPSTQETPAMNTTTTADTPAQPFPIAGSGSPLDKKGSTASPAGNPLRSASPTPQRAKSPPPPRGSSPKPRLSSSSSKDTPHEKVKETPTRHSKLSIRLPFGKRKKQQQQQQQEAPPPPPPAASHLSTPRELGPIRSISPVGEDDDVQPVKQLISMGFTRAQAVDALERSGYDMQRALNALLGAQ</sequence>
<dbReference type="InterPro" id="IPR002048">
    <property type="entry name" value="EF_hand_dom"/>
</dbReference>
<protein>
    <recommendedName>
        <fullName evidence="8">Actin cytoskeleton-regulatory complex protein PAN1</fullName>
    </recommendedName>
</protein>
<reference evidence="6 7" key="1">
    <citation type="submission" date="2014-02" db="EMBL/GenBank/DDBJ databases">
        <title>Transposable element dynamics among asymbiotic and ectomycorrhizal Amanita fungi.</title>
        <authorList>
            <consortium name="DOE Joint Genome Institute"/>
            <person name="Hess J."/>
            <person name="Skrede I."/>
            <person name="Wolfe B."/>
            <person name="LaButti K."/>
            <person name="Ohm R.A."/>
            <person name="Grigoriev I.V."/>
            <person name="Pringle A."/>
        </authorList>
    </citation>
    <scope>NUCLEOTIDE SEQUENCE [LARGE SCALE GENOMIC DNA]</scope>
    <source>
        <strain evidence="6 7">SKay4041</strain>
    </source>
</reference>
<evidence type="ECO:0000259" key="5">
    <source>
        <dbReference type="PROSITE" id="PS50222"/>
    </source>
</evidence>
<feature type="compositionally biased region" description="Basic and acidic residues" evidence="2">
    <location>
        <begin position="1262"/>
        <end position="1273"/>
    </location>
</feature>
<evidence type="ECO:0008006" key="8">
    <source>
        <dbReference type="Google" id="ProtNLM"/>
    </source>
</evidence>
<dbReference type="InterPro" id="IPR000261">
    <property type="entry name" value="EH_dom"/>
</dbReference>
<gene>
    <name evidence="6" type="ORF">AMATHDRAFT_70603</name>
</gene>
<dbReference type="GO" id="GO:0016197">
    <property type="term" value="P:endosomal transport"/>
    <property type="evidence" value="ECO:0007669"/>
    <property type="project" value="TreeGrafter"/>
</dbReference>
<dbReference type="GO" id="GO:0005509">
    <property type="term" value="F:calcium ion binding"/>
    <property type="evidence" value="ECO:0007669"/>
    <property type="project" value="InterPro"/>
</dbReference>
<feature type="domain" description="EF-hand" evidence="5">
    <location>
        <begin position="341"/>
        <end position="376"/>
    </location>
</feature>
<dbReference type="PROSITE" id="PS50030">
    <property type="entry name" value="UBA"/>
    <property type="match status" value="1"/>
</dbReference>
<feature type="domain" description="UBA" evidence="3">
    <location>
        <begin position="1325"/>
        <end position="1367"/>
    </location>
</feature>
<dbReference type="GO" id="GO:0006897">
    <property type="term" value="P:endocytosis"/>
    <property type="evidence" value="ECO:0007669"/>
    <property type="project" value="TreeGrafter"/>
</dbReference>
<feature type="region of interest" description="Disordered" evidence="2">
    <location>
        <begin position="1015"/>
        <end position="1049"/>
    </location>
</feature>
<dbReference type="CDD" id="cd14270">
    <property type="entry name" value="UBA"/>
    <property type="match status" value="1"/>
</dbReference>
<dbReference type="CDD" id="cd00052">
    <property type="entry name" value="EH"/>
    <property type="match status" value="3"/>
</dbReference>
<feature type="compositionally biased region" description="Polar residues" evidence="2">
    <location>
        <begin position="1120"/>
        <end position="1134"/>
    </location>
</feature>
<evidence type="ECO:0000313" key="7">
    <source>
        <dbReference type="Proteomes" id="UP000242287"/>
    </source>
</evidence>
<feature type="region of interest" description="Disordered" evidence="2">
    <location>
        <begin position="1174"/>
        <end position="1329"/>
    </location>
</feature>
<dbReference type="InterPro" id="IPR015940">
    <property type="entry name" value="UBA"/>
</dbReference>
<dbReference type="SUPFAM" id="SSF46934">
    <property type="entry name" value="UBA-like"/>
    <property type="match status" value="1"/>
</dbReference>
<name>A0A2A9N8I4_9AGAR</name>
<dbReference type="GO" id="GO:0005886">
    <property type="term" value="C:plasma membrane"/>
    <property type="evidence" value="ECO:0007669"/>
    <property type="project" value="TreeGrafter"/>
</dbReference>
<feature type="compositionally biased region" description="Low complexity" evidence="2">
    <location>
        <begin position="1188"/>
        <end position="1204"/>
    </location>
</feature>
<dbReference type="EMBL" id="KZ302232">
    <property type="protein sequence ID" value="PFH46118.1"/>
    <property type="molecule type" value="Genomic_DNA"/>
</dbReference>
<dbReference type="SMART" id="SM00027">
    <property type="entry name" value="EH"/>
    <property type="match status" value="3"/>
</dbReference>
<dbReference type="OrthoDB" id="524326at2759"/>
<dbReference type="Gene3D" id="1.10.8.10">
    <property type="entry name" value="DNA helicase RuvA subunit, C-terminal domain"/>
    <property type="match status" value="1"/>
</dbReference>
<feature type="region of interest" description="Disordered" evidence="2">
    <location>
        <begin position="1107"/>
        <end position="1157"/>
    </location>
</feature>
<evidence type="ECO:0000259" key="3">
    <source>
        <dbReference type="PROSITE" id="PS50030"/>
    </source>
</evidence>
<feature type="compositionally biased region" description="Low complexity" evidence="2">
    <location>
        <begin position="283"/>
        <end position="292"/>
    </location>
</feature>
<evidence type="ECO:0000256" key="2">
    <source>
        <dbReference type="SAM" id="MobiDB-lite"/>
    </source>
</evidence>
<dbReference type="Proteomes" id="UP000242287">
    <property type="component" value="Unassembled WGS sequence"/>
</dbReference>
<dbReference type="STRING" id="703135.A0A2A9N8I4"/>
<feature type="compositionally biased region" description="Low complexity" evidence="2">
    <location>
        <begin position="847"/>
        <end position="859"/>
    </location>
</feature>
<dbReference type="Gene3D" id="1.10.238.10">
    <property type="entry name" value="EF-hand"/>
    <property type="match status" value="3"/>
</dbReference>
<feature type="compositionally biased region" description="Basic and acidic residues" evidence="2">
    <location>
        <begin position="953"/>
        <end position="964"/>
    </location>
</feature>
<keyword evidence="7" id="KW-1185">Reference proteome</keyword>
<dbReference type="Pfam" id="PF00627">
    <property type="entry name" value="UBA"/>
    <property type="match status" value="1"/>
</dbReference>
<feature type="compositionally biased region" description="Basic and acidic residues" evidence="2">
    <location>
        <begin position="912"/>
        <end position="932"/>
    </location>
</feature>
<dbReference type="PROSITE" id="PS50031">
    <property type="entry name" value="EH"/>
    <property type="match status" value="3"/>
</dbReference>
<dbReference type="PROSITE" id="PS50222">
    <property type="entry name" value="EF_HAND_2"/>
    <property type="match status" value="1"/>
</dbReference>
<feature type="domain" description="EH" evidence="4">
    <location>
        <begin position="12"/>
        <end position="98"/>
    </location>
</feature>
<feature type="compositionally biased region" description="Polar residues" evidence="2">
    <location>
        <begin position="451"/>
        <end position="460"/>
    </location>
</feature>
<dbReference type="SMART" id="SM00165">
    <property type="entry name" value="UBA"/>
    <property type="match status" value="1"/>
</dbReference>
<feature type="region of interest" description="Disordered" evidence="2">
    <location>
        <begin position="267"/>
        <end position="292"/>
    </location>
</feature>
<feature type="compositionally biased region" description="Polar residues" evidence="2">
    <location>
        <begin position="1221"/>
        <end position="1237"/>
    </location>
</feature>
<evidence type="ECO:0000313" key="6">
    <source>
        <dbReference type="EMBL" id="PFH46118.1"/>
    </source>
</evidence>
<feature type="compositionally biased region" description="Acidic residues" evidence="2">
    <location>
        <begin position="933"/>
        <end position="948"/>
    </location>
</feature>
<feature type="region of interest" description="Disordered" evidence="2">
    <location>
        <begin position="1063"/>
        <end position="1082"/>
    </location>
</feature>
<feature type="region of interest" description="Disordered" evidence="2">
    <location>
        <begin position="451"/>
        <end position="519"/>
    </location>
</feature>
<dbReference type="PANTHER" id="PTHR11216:SF170">
    <property type="entry name" value="DYNAMIN ASSOCIATED PROTEIN 160, ISOFORM D"/>
    <property type="match status" value="1"/>
</dbReference>
<dbReference type="GO" id="GO:0005737">
    <property type="term" value="C:cytoplasm"/>
    <property type="evidence" value="ECO:0007669"/>
    <property type="project" value="TreeGrafter"/>
</dbReference>
<feature type="coiled-coil region" evidence="1">
    <location>
        <begin position="641"/>
        <end position="682"/>
    </location>
</feature>
<dbReference type="Pfam" id="PF12763">
    <property type="entry name" value="EH"/>
    <property type="match status" value="3"/>
</dbReference>
<dbReference type="PANTHER" id="PTHR11216">
    <property type="entry name" value="EH DOMAIN"/>
    <property type="match status" value="1"/>
</dbReference>
<feature type="compositionally biased region" description="Low complexity" evidence="2">
    <location>
        <begin position="1249"/>
        <end position="1261"/>
    </location>
</feature>
<accession>A0A2A9N8I4</accession>
<organism evidence="6 7">
    <name type="scientific">Amanita thiersii Skay4041</name>
    <dbReference type="NCBI Taxonomy" id="703135"/>
    <lineage>
        <taxon>Eukaryota</taxon>
        <taxon>Fungi</taxon>
        <taxon>Dikarya</taxon>
        <taxon>Basidiomycota</taxon>
        <taxon>Agaricomycotina</taxon>
        <taxon>Agaricomycetes</taxon>
        <taxon>Agaricomycetidae</taxon>
        <taxon>Agaricales</taxon>
        <taxon>Pluteineae</taxon>
        <taxon>Amanitaceae</taxon>
        <taxon>Amanita</taxon>
    </lineage>
</organism>
<keyword evidence="1" id="KW-0175">Coiled coil</keyword>